<keyword evidence="4" id="KW-0677">Repeat</keyword>
<keyword evidence="2" id="KW-0964">Secreted</keyword>
<comment type="caution">
    <text evidence="8">Lacks conserved residue(s) required for the propagation of feature annotation.</text>
</comment>
<dbReference type="Ensembl" id="ENSHHUT00000015061.1">
    <property type="protein sequence ID" value="ENSHHUP00000014569.1"/>
    <property type="gene ID" value="ENSHHUG00000009027.1"/>
</dbReference>
<keyword evidence="3 9" id="KW-0732">Signal</keyword>
<dbReference type="FunFam" id="2.10.25.10:FF:000090">
    <property type="entry name" value="laminin subunit alpha"/>
    <property type="match status" value="1"/>
</dbReference>
<evidence type="ECO:0000256" key="9">
    <source>
        <dbReference type="SAM" id="SignalP"/>
    </source>
</evidence>
<keyword evidence="6" id="KW-0325">Glycoprotein</keyword>
<dbReference type="Proteomes" id="UP000314982">
    <property type="component" value="Unassembled WGS sequence"/>
</dbReference>
<evidence type="ECO:0000313" key="11">
    <source>
        <dbReference type="Ensembl" id="ENSHHUP00000014569.1"/>
    </source>
</evidence>
<evidence type="ECO:0000256" key="1">
    <source>
        <dbReference type="ARBA" id="ARBA00004613"/>
    </source>
</evidence>
<name>A0A4W5KTJ5_9TELE</name>
<dbReference type="CDD" id="cd00055">
    <property type="entry name" value="EGF_Lam"/>
    <property type="match status" value="1"/>
</dbReference>
<keyword evidence="5 8" id="KW-1015">Disulfide bond</keyword>
<evidence type="ECO:0000259" key="10">
    <source>
        <dbReference type="PROSITE" id="PS50027"/>
    </source>
</evidence>
<feature type="disulfide bond" evidence="8">
    <location>
        <begin position="40"/>
        <end position="49"/>
    </location>
</feature>
<dbReference type="AlphaFoldDB" id="A0A4W5KTJ5"/>
<feature type="signal peptide" evidence="9">
    <location>
        <begin position="1"/>
        <end position="19"/>
    </location>
</feature>
<organism evidence="11 12">
    <name type="scientific">Hucho hucho</name>
    <name type="common">huchen</name>
    <dbReference type="NCBI Taxonomy" id="62062"/>
    <lineage>
        <taxon>Eukaryota</taxon>
        <taxon>Metazoa</taxon>
        <taxon>Chordata</taxon>
        <taxon>Craniata</taxon>
        <taxon>Vertebrata</taxon>
        <taxon>Euteleostomi</taxon>
        <taxon>Actinopterygii</taxon>
        <taxon>Neopterygii</taxon>
        <taxon>Teleostei</taxon>
        <taxon>Protacanthopterygii</taxon>
        <taxon>Salmoniformes</taxon>
        <taxon>Salmonidae</taxon>
        <taxon>Salmoninae</taxon>
        <taxon>Hucho</taxon>
    </lineage>
</organism>
<dbReference type="InterPro" id="IPR002049">
    <property type="entry name" value="LE_dom"/>
</dbReference>
<evidence type="ECO:0000313" key="12">
    <source>
        <dbReference type="Proteomes" id="UP000314982"/>
    </source>
</evidence>
<dbReference type="GO" id="GO:0005576">
    <property type="term" value="C:extracellular region"/>
    <property type="evidence" value="ECO:0007669"/>
    <property type="project" value="UniProtKB-SubCell"/>
</dbReference>
<sequence length="94" mass="9959">MTKMDCIFCVFLLLPDCECNVEGTVAGVAECAQNNGQCHCKPNVCSGTCSVCKDGYFNLQSGSFFGCQGNPSTTVPPAECCSVQRTPEVPPLVQ</sequence>
<evidence type="ECO:0000256" key="2">
    <source>
        <dbReference type="ARBA" id="ARBA00022525"/>
    </source>
</evidence>
<protein>
    <recommendedName>
        <fullName evidence="10">Laminin EGF-like domain-containing protein</fullName>
    </recommendedName>
</protein>
<reference evidence="11" key="2">
    <citation type="submission" date="2025-08" db="UniProtKB">
        <authorList>
            <consortium name="Ensembl"/>
        </authorList>
    </citation>
    <scope>IDENTIFICATION</scope>
</reference>
<keyword evidence="12" id="KW-1185">Reference proteome</keyword>
<evidence type="ECO:0000256" key="6">
    <source>
        <dbReference type="ARBA" id="ARBA00023180"/>
    </source>
</evidence>
<feature type="domain" description="Laminin EGF-like" evidence="10">
    <location>
        <begin position="17"/>
        <end position="69"/>
    </location>
</feature>
<accession>A0A4W5KTJ5</accession>
<proteinExistence type="predicted"/>
<feature type="chain" id="PRO_5021400983" description="Laminin EGF-like domain-containing protein" evidence="9">
    <location>
        <begin position="20"/>
        <end position="94"/>
    </location>
</feature>
<dbReference type="SMART" id="SM00180">
    <property type="entry name" value="EGF_Lam"/>
    <property type="match status" value="1"/>
</dbReference>
<keyword evidence="7 8" id="KW-0424">Laminin EGF-like domain</keyword>
<evidence type="ECO:0000256" key="8">
    <source>
        <dbReference type="PROSITE-ProRule" id="PRU00460"/>
    </source>
</evidence>
<reference evidence="12" key="1">
    <citation type="submission" date="2018-06" db="EMBL/GenBank/DDBJ databases">
        <title>Genome assembly of Danube salmon.</title>
        <authorList>
            <person name="Macqueen D.J."/>
            <person name="Gundappa M.K."/>
        </authorList>
    </citation>
    <scope>NUCLEOTIDE SEQUENCE [LARGE SCALE GENOMIC DNA]</scope>
</reference>
<evidence type="ECO:0000256" key="4">
    <source>
        <dbReference type="ARBA" id="ARBA00022737"/>
    </source>
</evidence>
<dbReference type="Gene3D" id="2.10.25.10">
    <property type="entry name" value="Laminin"/>
    <property type="match status" value="1"/>
</dbReference>
<evidence type="ECO:0000256" key="7">
    <source>
        <dbReference type="ARBA" id="ARBA00023292"/>
    </source>
</evidence>
<evidence type="ECO:0000256" key="3">
    <source>
        <dbReference type="ARBA" id="ARBA00022729"/>
    </source>
</evidence>
<dbReference type="STRING" id="62062.ENSHHUP00000014569"/>
<comment type="subcellular location">
    <subcellularLocation>
        <location evidence="1">Secreted</location>
    </subcellularLocation>
</comment>
<evidence type="ECO:0000256" key="5">
    <source>
        <dbReference type="ARBA" id="ARBA00023157"/>
    </source>
</evidence>
<dbReference type="Pfam" id="PF00053">
    <property type="entry name" value="EGF_laminin"/>
    <property type="match status" value="1"/>
</dbReference>
<dbReference type="PROSITE" id="PS50027">
    <property type="entry name" value="EGF_LAM_2"/>
    <property type="match status" value="1"/>
</dbReference>
<reference evidence="11" key="3">
    <citation type="submission" date="2025-09" db="UniProtKB">
        <authorList>
            <consortium name="Ensembl"/>
        </authorList>
    </citation>
    <scope>IDENTIFICATION</scope>
</reference>
<dbReference type="SUPFAM" id="SSF57196">
    <property type="entry name" value="EGF/Laminin"/>
    <property type="match status" value="1"/>
</dbReference>